<dbReference type="AlphaFoldDB" id="A0A0C4EGI0"/>
<dbReference type="PANTHER" id="PTHR13710">
    <property type="entry name" value="DNA HELICASE RECQ FAMILY MEMBER"/>
    <property type="match status" value="1"/>
</dbReference>
<dbReference type="InterPro" id="IPR036388">
    <property type="entry name" value="WH-like_DNA-bd_sf"/>
</dbReference>
<dbReference type="EMBL" id="ADBL01002976">
    <property type="status" value="NOT_ANNOTATED_CDS"/>
    <property type="molecule type" value="Genomic_DNA"/>
</dbReference>
<dbReference type="InterPro" id="IPR027417">
    <property type="entry name" value="P-loop_NTPase"/>
</dbReference>
<dbReference type="CDD" id="cd18018">
    <property type="entry name" value="DEXHc_RecQ4-like"/>
    <property type="match status" value="1"/>
</dbReference>
<name>A0A0C4EGI0_MAGP6</name>
<dbReference type="Gene3D" id="1.10.10.10">
    <property type="entry name" value="Winged helix-like DNA-binding domain superfamily/Winged helix DNA-binding domain"/>
    <property type="match status" value="1"/>
</dbReference>
<dbReference type="PROSITE" id="PS51194">
    <property type="entry name" value="HELICASE_CTER"/>
    <property type="match status" value="1"/>
</dbReference>
<dbReference type="Pfam" id="PF00270">
    <property type="entry name" value="DEAD"/>
    <property type="match status" value="1"/>
</dbReference>
<dbReference type="EMBL" id="GL877044">
    <property type="protein sequence ID" value="KLU92984.1"/>
    <property type="molecule type" value="Genomic_DNA"/>
</dbReference>
<dbReference type="SUPFAM" id="SSF52540">
    <property type="entry name" value="P-loop containing nucleoside triphosphate hydrolases"/>
    <property type="match status" value="2"/>
</dbReference>
<gene>
    <name evidence="11" type="ORF">MAPG_11927</name>
</gene>
<evidence type="ECO:0000256" key="1">
    <source>
        <dbReference type="ARBA" id="ARBA00005446"/>
    </source>
</evidence>
<dbReference type="EnsemblFungi" id="MAPG_11927T0">
    <property type="protein sequence ID" value="MAPG_11927T0"/>
    <property type="gene ID" value="MAPG_11927"/>
</dbReference>
<dbReference type="SMART" id="SM00487">
    <property type="entry name" value="DEXDc"/>
    <property type="match status" value="1"/>
</dbReference>
<dbReference type="NCBIfam" id="TIGR00614">
    <property type="entry name" value="recQ_fam"/>
    <property type="match status" value="1"/>
</dbReference>
<keyword evidence="4" id="KW-0347">Helicase</keyword>
<evidence type="ECO:0000256" key="7">
    <source>
        <dbReference type="ARBA" id="ARBA00034808"/>
    </source>
</evidence>
<evidence type="ECO:0000313" key="13">
    <source>
        <dbReference type="Proteomes" id="UP000011715"/>
    </source>
</evidence>
<protein>
    <recommendedName>
        <fullName evidence="7">DNA 3'-5' helicase</fullName>
        <ecNumber evidence="7">5.6.2.4</ecNumber>
    </recommendedName>
</protein>
<keyword evidence="13" id="KW-1185">Reference proteome</keyword>
<feature type="compositionally biased region" description="Basic and acidic residues" evidence="8">
    <location>
        <begin position="791"/>
        <end position="804"/>
    </location>
</feature>
<dbReference type="SMART" id="SM00490">
    <property type="entry name" value="HELICc"/>
    <property type="match status" value="1"/>
</dbReference>
<dbReference type="GO" id="GO:0005737">
    <property type="term" value="C:cytoplasm"/>
    <property type="evidence" value="ECO:0007669"/>
    <property type="project" value="TreeGrafter"/>
</dbReference>
<dbReference type="InterPro" id="IPR011545">
    <property type="entry name" value="DEAD/DEAH_box_helicase_dom"/>
</dbReference>
<dbReference type="STRING" id="644358.A0A0C4EGI0"/>
<evidence type="ECO:0000313" key="12">
    <source>
        <dbReference type="EnsemblFungi" id="MAPG_11927T0"/>
    </source>
</evidence>
<dbReference type="GO" id="GO:0000724">
    <property type="term" value="P:double-strand break repair via homologous recombination"/>
    <property type="evidence" value="ECO:0007669"/>
    <property type="project" value="TreeGrafter"/>
</dbReference>
<dbReference type="PROSITE" id="PS51192">
    <property type="entry name" value="HELICASE_ATP_BIND_1"/>
    <property type="match status" value="1"/>
</dbReference>
<evidence type="ECO:0000259" key="9">
    <source>
        <dbReference type="PROSITE" id="PS51192"/>
    </source>
</evidence>
<dbReference type="OMA" id="TVENFVY"/>
<reference evidence="11" key="3">
    <citation type="submission" date="2011-03" db="EMBL/GenBank/DDBJ databases">
        <title>Annotation of Magnaporthe poae ATCC 64411.</title>
        <authorList>
            <person name="Ma L.-J."/>
            <person name="Dead R."/>
            <person name="Young S.K."/>
            <person name="Zeng Q."/>
            <person name="Gargeya S."/>
            <person name="Fitzgerald M."/>
            <person name="Haas B."/>
            <person name="Abouelleil A."/>
            <person name="Alvarado L."/>
            <person name="Arachchi H.M."/>
            <person name="Berlin A."/>
            <person name="Brown A."/>
            <person name="Chapman S.B."/>
            <person name="Chen Z."/>
            <person name="Dunbar C."/>
            <person name="Freedman E."/>
            <person name="Gearin G."/>
            <person name="Gellesch M."/>
            <person name="Goldberg J."/>
            <person name="Griggs A."/>
            <person name="Gujja S."/>
            <person name="Heiman D."/>
            <person name="Howarth C."/>
            <person name="Larson L."/>
            <person name="Lui A."/>
            <person name="MacDonald P.J.P."/>
            <person name="Mehta T."/>
            <person name="Montmayeur A."/>
            <person name="Murphy C."/>
            <person name="Neiman D."/>
            <person name="Pearson M."/>
            <person name="Priest M."/>
            <person name="Roberts A."/>
            <person name="Saif S."/>
            <person name="Shea T."/>
            <person name="Shenoy N."/>
            <person name="Sisk P."/>
            <person name="Stolte C."/>
            <person name="Sykes S."/>
            <person name="Yandava C."/>
            <person name="Wortman J."/>
            <person name="Nusbaum C."/>
            <person name="Birren B."/>
        </authorList>
    </citation>
    <scope>NUCLEOTIDE SEQUENCE</scope>
    <source>
        <strain evidence="11">ATCC 64411</strain>
    </source>
</reference>
<keyword evidence="2" id="KW-0547">Nucleotide-binding</keyword>
<evidence type="ECO:0000259" key="10">
    <source>
        <dbReference type="PROSITE" id="PS51194"/>
    </source>
</evidence>
<feature type="domain" description="Helicase C-terminal" evidence="10">
    <location>
        <begin position="348"/>
        <end position="507"/>
    </location>
</feature>
<keyword evidence="5" id="KW-0067">ATP-binding</keyword>
<accession>A0A0C4EGI0</accession>
<dbReference type="GO" id="GO:0005524">
    <property type="term" value="F:ATP binding"/>
    <property type="evidence" value="ECO:0007669"/>
    <property type="project" value="UniProtKB-KW"/>
</dbReference>
<reference evidence="13" key="2">
    <citation type="submission" date="2010-05" db="EMBL/GenBank/DDBJ databases">
        <title>The genome sequence of Magnaporthe poae strain ATCC 64411.</title>
        <authorList>
            <person name="Ma L.-J."/>
            <person name="Dead R."/>
            <person name="Young S."/>
            <person name="Zeng Q."/>
            <person name="Koehrsen M."/>
            <person name="Alvarado L."/>
            <person name="Berlin A."/>
            <person name="Chapman S.B."/>
            <person name="Chen Z."/>
            <person name="Freedman E."/>
            <person name="Gellesch M."/>
            <person name="Goldberg J."/>
            <person name="Griggs A."/>
            <person name="Gujja S."/>
            <person name="Heilman E.R."/>
            <person name="Heiman D."/>
            <person name="Hepburn T."/>
            <person name="Howarth C."/>
            <person name="Jen D."/>
            <person name="Larson L."/>
            <person name="Mehta T."/>
            <person name="Neiman D."/>
            <person name="Pearson M."/>
            <person name="Roberts A."/>
            <person name="Saif S."/>
            <person name="Shea T."/>
            <person name="Shenoy N."/>
            <person name="Sisk P."/>
            <person name="Stolte C."/>
            <person name="Sykes S."/>
            <person name="Walk T."/>
            <person name="White J."/>
            <person name="Yandava C."/>
            <person name="Haas B."/>
            <person name="Nusbaum C."/>
            <person name="Birren B."/>
        </authorList>
    </citation>
    <scope>NUCLEOTIDE SEQUENCE [LARGE SCALE GENOMIC DNA]</scope>
    <source>
        <strain evidence="13">ATCC 64411 / 73-15</strain>
    </source>
</reference>
<proteinExistence type="inferred from homology"/>
<feature type="compositionally biased region" description="Basic residues" evidence="8">
    <location>
        <begin position="838"/>
        <end position="848"/>
    </location>
</feature>
<evidence type="ECO:0000256" key="2">
    <source>
        <dbReference type="ARBA" id="ARBA00022741"/>
    </source>
</evidence>
<feature type="region of interest" description="Disordered" evidence="8">
    <location>
        <begin position="784"/>
        <end position="848"/>
    </location>
</feature>
<reference evidence="12" key="5">
    <citation type="submission" date="2015-06" db="UniProtKB">
        <authorList>
            <consortium name="EnsemblFungi"/>
        </authorList>
    </citation>
    <scope>IDENTIFICATION</scope>
    <source>
        <strain evidence="12">ATCC 64411</strain>
    </source>
</reference>
<reference evidence="12" key="4">
    <citation type="journal article" date="2015" name="G3 (Bethesda)">
        <title>Genome sequences of three phytopathogenic species of the Magnaporthaceae family of fungi.</title>
        <authorList>
            <person name="Okagaki L.H."/>
            <person name="Nunes C.C."/>
            <person name="Sailsbery J."/>
            <person name="Clay B."/>
            <person name="Brown D."/>
            <person name="John T."/>
            <person name="Oh Y."/>
            <person name="Young N."/>
            <person name="Fitzgerald M."/>
            <person name="Haas B.J."/>
            <person name="Zeng Q."/>
            <person name="Young S."/>
            <person name="Adiconis X."/>
            <person name="Fan L."/>
            <person name="Levin J.Z."/>
            <person name="Mitchell T.K."/>
            <person name="Okubara P.A."/>
            <person name="Farman M.L."/>
            <person name="Kohn L.M."/>
            <person name="Birren B."/>
            <person name="Ma L.-J."/>
            <person name="Dean R.A."/>
        </authorList>
    </citation>
    <scope>NUCLEOTIDE SEQUENCE</scope>
    <source>
        <strain evidence="12">ATCC 64411 / 73-15</strain>
    </source>
</reference>
<evidence type="ECO:0000256" key="6">
    <source>
        <dbReference type="ARBA" id="ARBA00034617"/>
    </source>
</evidence>
<evidence type="ECO:0000256" key="4">
    <source>
        <dbReference type="ARBA" id="ARBA00022806"/>
    </source>
</evidence>
<dbReference type="GO" id="GO:0005694">
    <property type="term" value="C:chromosome"/>
    <property type="evidence" value="ECO:0007669"/>
    <property type="project" value="TreeGrafter"/>
</dbReference>
<dbReference type="InterPro" id="IPR001650">
    <property type="entry name" value="Helicase_C-like"/>
</dbReference>
<reference evidence="11" key="1">
    <citation type="submission" date="2010-05" db="EMBL/GenBank/DDBJ databases">
        <title>The Genome Sequence of Magnaporthe poae strain ATCC 64411.</title>
        <authorList>
            <consortium name="The Broad Institute Genome Sequencing Platform"/>
            <consortium name="Broad Institute Genome Sequencing Center for Infectious Disease"/>
            <person name="Ma L.-J."/>
            <person name="Dead R."/>
            <person name="Young S."/>
            <person name="Zeng Q."/>
            <person name="Koehrsen M."/>
            <person name="Alvarado L."/>
            <person name="Berlin A."/>
            <person name="Chapman S.B."/>
            <person name="Chen Z."/>
            <person name="Freedman E."/>
            <person name="Gellesch M."/>
            <person name="Goldberg J."/>
            <person name="Griggs A."/>
            <person name="Gujja S."/>
            <person name="Heilman E.R."/>
            <person name="Heiman D."/>
            <person name="Hepburn T."/>
            <person name="Howarth C."/>
            <person name="Jen D."/>
            <person name="Larson L."/>
            <person name="Mehta T."/>
            <person name="Neiman D."/>
            <person name="Pearson M."/>
            <person name="Roberts A."/>
            <person name="Saif S."/>
            <person name="Shea T."/>
            <person name="Shenoy N."/>
            <person name="Sisk P."/>
            <person name="Stolte C."/>
            <person name="Sykes S."/>
            <person name="Walk T."/>
            <person name="White J."/>
            <person name="Yandava C."/>
            <person name="Haas B."/>
            <person name="Nusbaum C."/>
            <person name="Birren B."/>
        </authorList>
    </citation>
    <scope>NUCLEOTIDE SEQUENCE</scope>
    <source>
        <strain evidence="11">ATCC 64411</strain>
    </source>
</reference>
<dbReference type="InterPro" id="IPR004589">
    <property type="entry name" value="DNA_helicase_ATP-dep_RecQ"/>
</dbReference>
<feature type="compositionally biased region" description="Gly residues" evidence="8">
    <location>
        <begin position="818"/>
        <end position="828"/>
    </location>
</feature>
<dbReference type="OrthoDB" id="10261556at2759"/>
<evidence type="ECO:0000256" key="8">
    <source>
        <dbReference type="SAM" id="MobiDB-lite"/>
    </source>
</evidence>
<comment type="catalytic activity">
    <reaction evidence="6">
        <text>Couples ATP hydrolysis with the unwinding of duplex DNA by translocating in the 3'-5' direction.</text>
        <dbReference type="EC" id="5.6.2.4"/>
    </reaction>
</comment>
<evidence type="ECO:0000313" key="11">
    <source>
        <dbReference type="EMBL" id="KLU92984.1"/>
    </source>
</evidence>
<dbReference type="GO" id="GO:0016787">
    <property type="term" value="F:hydrolase activity"/>
    <property type="evidence" value="ECO:0007669"/>
    <property type="project" value="UniProtKB-KW"/>
</dbReference>
<organism evidence="12 13">
    <name type="scientific">Magnaporthiopsis poae (strain ATCC 64411 / 73-15)</name>
    <name type="common">Kentucky bluegrass fungus</name>
    <name type="synonym">Magnaporthe poae</name>
    <dbReference type="NCBI Taxonomy" id="644358"/>
    <lineage>
        <taxon>Eukaryota</taxon>
        <taxon>Fungi</taxon>
        <taxon>Dikarya</taxon>
        <taxon>Ascomycota</taxon>
        <taxon>Pezizomycotina</taxon>
        <taxon>Sordariomycetes</taxon>
        <taxon>Sordariomycetidae</taxon>
        <taxon>Magnaporthales</taxon>
        <taxon>Magnaporthaceae</taxon>
        <taxon>Magnaporthiopsis</taxon>
    </lineage>
</organism>
<dbReference type="GO" id="GO:0009378">
    <property type="term" value="F:four-way junction helicase activity"/>
    <property type="evidence" value="ECO:0007669"/>
    <property type="project" value="TreeGrafter"/>
</dbReference>
<dbReference type="EC" id="5.6.2.4" evidence="7"/>
<dbReference type="InterPro" id="IPR014001">
    <property type="entry name" value="Helicase_ATP-bd"/>
</dbReference>
<dbReference type="Gene3D" id="3.40.50.300">
    <property type="entry name" value="P-loop containing nucleotide triphosphate hydrolases"/>
    <property type="match status" value="2"/>
</dbReference>
<keyword evidence="3" id="KW-0378">Hydrolase</keyword>
<dbReference type="Pfam" id="PF00271">
    <property type="entry name" value="Helicase_C"/>
    <property type="match status" value="1"/>
</dbReference>
<evidence type="ECO:0000256" key="3">
    <source>
        <dbReference type="ARBA" id="ARBA00022801"/>
    </source>
</evidence>
<dbReference type="PANTHER" id="PTHR13710:SF120">
    <property type="entry name" value="BIFUNCTIONAL 3'-5' EXONUCLEASE_ATP-DEPENDENT HELICASE WRN"/>
    <property type="match status" value="1"/>
</dbReference>
<evidence type="ECO:0000256" key="5">
    <source>
        <dbReference type="ARBA" id="ARBA00022840"/>
    </source>
</evidence>
<dbReference type="Proteomes" id="UP000011715">
    <property type="component" value="Unassembled WGS sequence"/>
</dbReference>
<dbReference type="GO" id="GO:0003676">
    <property type="term" value="F:nucleic acid binding"/>
    <property type="evidence" value="ECO:0007669"/>
    <property type="project" value="InterPro"/>
</dbReference>
<feature type="domain" description="Helicase ATP-binding" evidence="9">
    <location>
        <begin position="140"/>
        <end position="324"/>
    </location>
</feature>
<sequence>MPNLSLCQDPARPFAQHSTAGWQLPHLAQLGSAMSDYGSGDDLFDGDEAGAVLDHAASSQTQAADISPQAPLKRKFEDEEDEFDDLLAEGFDEIEDIKKPRLKLEADDATACPRRTELARKILRQTFGYDGFRLEQEAAITSILNGRNAMVVMPTGGGKSLCYQVPAIAFEELDRASGAARPGGHGITIIVSPLLALMRDQVDVLKRKGVAAESIDSTKTWEQQQEISAKMRDGTLRLLYCAPERLNNEGFIENLKHVAGGIRLVAVDEAHCISEWGHQFRPDYLKVARFVQEVKAERAICLTATATTNVIEDVCKAFDIAKTDVFRTAPYRPNLRLLASPVKLVDDKLDQLLSFLKKHKGPTLVYVTAQQQTVSLAEKLVKAGLRALPFHAGMKTEDKEANQDMFMADEVDIVVATIAFGMGIDKPNIRNVVHYGIPGSVEEYSQQVGRAGRDGKPSTCMFYVCPEDLDVRSVLAYGDTPTRKAVVSVLHSIFDEEVTALPIDGVFKRSQYAQTNEYDIRANPLSIIYAMLELRFGLIRAITPEYGQYKFDPQSRYDAVISKDESPAAQAITQFSSKPARGRIYSMDVQAAARSLNINRQEIIRKLNELHDKGFIKLTASGLENRYRVTSKKLPRTPAEIDTLADEIFADLKQREADAVQRIDQVIGLVTGKQCFAHALSLHFDMDLPDDKKSCGHCGYCETGVAVVMPDAPPQAPVSLDLLMEILNTIPDRDDPLLLTKIAFGITTPRVTRMKISRNHIFGSLVGHNFNAVLEEFTQVCSQEGGNSSSIKREGSTPAIKEEPASSAYSGRSTQTSGGRGLGRGRGSGASQASSSRGRGRGRGWGRS</sequence>
<dbReference type="GO" id="GO:0043138">
    <property type="term" value="F:3'-5' DNA helicase activity"/>
    <property type="evidence" value="ECO:0007669"/>
    <property type="project" value="UniProtKB-EC"/>
</dbReference>
<dbReference type="GO" id="GO:0005634">
    <property type="term" value="C:nucleus"/>
    <property type="evidence" value="ECO:0007669"/>
    <property type="project" value="TreeGrafter"/>
</dbReference>
<comment type="similarity">
    <text evidence="1">Belongs to the helicase family. RecQ subfamily.</text>
</comment>
<dbReference type="VEuPathDB" id="FungiDB:MAPG_11927"/>
<dbReference type="eggNOG" id="KOG0351">
    <property type="taxonomic scope" value="Eukaryota"/>
</dbReference>